<name>A0A955E1P0_UNCKA</name>
<evidence type="ECO:0000313" key="3">
    <source>
        <dbReference type="Proteomes" id="UP000714817"/>
    </source>
</evidence>
<sequence length="173" mass="19015">MNSQKGYSVPLILIFVFSLVSIPVYYFFINQQAAETVKGANTKATTEPGFGVQISSKSGTWDLVEYLCKDYDSCVSNLTAGTRMGLVSGGVSDLHEVVVSAQDDWSNYSYIKFYVRPSWHSDPINYRVVSLGSIPFSKAVEISDGTRNVEVVVAPLENISSTYIQSAHFSDSN</sequence>
<keyword evidence="1" id="KW-0472">Membrane</keyword>
<dbReference type="EMBL" id="JAGQNY010000002">
    <property type="protein sequence ID" value="MCA9301883.1"/>
    <property type="molecule type" value="Genomic_DNA"/>
</dbReference>
<proteinExistence type="predicted"/>
<keyword evidence="1" id="KW-0812">Transmembrane</keyword>
<organism evidence="2 3">
    <name type="scientific">candidate division WWE3 bacterium</name>
    <dbReference type="NCBI Taxonomy" id="2053526"/>
    <lineage>
        <taxon>Bacteria</taxon>
        <taxon>Katanobacteria</taxon>
    </lineage>
</organism>
<reference evidence="2" key="1">
    <citation type="submission" date="2020-04" db="EMBL/GenBank/DDBJ databases">
        <authorList>
            <person name="Zhang T."/>
        </authorList>
    </citation>
    <scope>NUCLEOTIDE SEQUENCE</scope>
    <source>
        <strain evidence="2">HKST-UBA80</strain>
    </source>
</reference>
<dbReference type="Proteomes" id="UP000714817">
    <property type="component" value="Unassembled WGS sequence"/>
</dbReference>
<evidence type="ECO:0000256" key="1">
    <source>
        <dbReference type="SAM" id="Phobius"/>
    </source>
</evidence>
<evidence type="ECO:0000313" key="2">
    <source>
        <dbReference type="EMBL" id="MCA9301883.1"/>
    </source>
</evidence>
<dbReference type="AlphaFoldDB" id="A0A955E1P0"/>
<reference evidence="2" key="2">
    <citation type="journal article" date="2021" name="Microbiome">
        <title>Successional dynamics and alternative stable states in a saline activated sludge microbial community over 9 years.</title>
        <authorList>
            <person name="Wang Y."/>
            <person name="Ye J."/>
            <person name="Ju F."/>
            <person name="Liu L."/>
            <person name="Boyd J.A."/>
            <person name="Deng Y."/>
            <person name="Parks D.H."/>
            <person name="Jiang X."/>
            <person name="Yin X."/>
            <person name="Woodcroft B.J."/>
            <person name="Tyson G.W."/>
            <person name="Hugenholtz P."/>
            <person name="Polz M.F."/>
            <person name="Zhang T."/>
        </authorList>
    </citation>
    <scope>NUCLEOTIDE SEQUENCE</scope>
    <source>
        <strain evidence="2">HKST-UBA80</strain>
    </source>
</reference>
<comment type="caution">
    <text evidence="2">The sequence shown here is derived from an EMBL/GenBank/DDBJ whole genome shotgun (WGS) entry which is preliminary data.</text>
</comment>
<gene>
    <name evidence="2" type="ORF">KDA10_00760</name>
</gene>
<protein>
    <submittedName>
        <fullName evidence="2">Uncharacterized protein</fullName>
    </submittedName>
</protein>
<accession>A0A955E1P0</accession>
<feature type="transmembrane region" description="Helical" evidence="1">
    <location>
        <begin position="7"/>
        <end position="28"/>
    </location>
</feature>
<keyword evidence="1" id="KW-1133">Transmembrane helix</keyword>